<accession>A0A9P5XVQ1</accession>
<keyword evidence="2" id="KW-1185">Reference proteome</keyword>
<proteinExistence type="predicted"/>
<gene>
    <name evidence="1" type="ORF">BDZ94DRAFT_1315015</name>
</gene>
<dbReference type="AlphaFoldDB" id="A0A9P5XVQ1"/>
<sequence length="204" mass="20406">MTTQPASTKYTVTELLDALAALHLTVTRNSTGDIVIAPASVAALTSAFAAVALSTPGLAPASAVAAAPVLAPEQPEAIPAPSPVVPPVTAPSVTVSVVEAPTPTPTPAPTLAPTPTPTPALSPVTASAGGAVAPFIADRLPNHPGGGKIYYAITVGRRIGVFIGTHYMHLASGVSGGTGHGFKDYDQAVQHFTDAYNQGLAYVV</sequence>
<organism evidence="1 2">
    <name type="scientific">Collybia nuda</name>
    <dbReference type="NCBI Taxonomy" id="64659"/>
    <lineage>
        <taxon>Eukaryota</taxon>
        <taxon>Fungi</taxon>
        <taxon>Dikarya</taxon>
        <taxon>Basidiomycota</taxon>
        <taxon>Agaricomycotina</taxon>
        <taxon>Agaricomycetes</taxon>
        <taxon>Agaricomycetidae</taxon>
        <taxon>Agaricales</taxon>
        <taxon>Tricholomatineae</taxon>
        <taxon>Clitocybaceae</taxon>
        <taxon>Collybia</taxon>
    </lineage>
</organism>
<name>A0A9P5XVQ1_9AGAR</name>
<protein>
    <submittedName>
        <fullName evidence="1">Uncharacterized protein</fullName>
    </submittedName>
</protein>
<dbReference type="EMBL" id="MU150415">
    <property type="protein sequence ID" value="KAF9456590.1"/>
    <property type="molecule type" value="Genomic_DNA"/>
</dbReference>
<dbReference type="Proteomes" id="UP000807353">
    <property type="component" value="Unassembled WGS sequence"/>
</dbReference>
<comment type="caution">
    <text evidence="1">The sequence shown here is derived from an EMBL/GenBank/DDBJ whole genome shotgun (WGS) entry which is preliminary data.</text>
</comment>
<evidence type="ECO:0000313" key="1">
    <source>
        <dbReference type="EMBL" id="KAF9456590.1"/>
    </source>
</evidence>
<reference evidence="1" key="1">
    <citation type="submission" date="2020-11" db="EMBL/GenBank/DDBJ databases">
        <authorList>
            <consortium name="DOE Joint Genome Institute"/>
            <person name="Ahrendt S."/>
            <person name="Riley R."/>
            <person name="Andreopoulos W."/>
            <person name="Labutti K."/>
            <person name="Pangilinan J."/>
            <person name="Ruiz-Duenas F.J."/>
            <person name="Barrasa J.M."/>
            <person name="Sanchez-Garcia M."/>
            <person name="Camarero S."/>
            <person name="Miyauchi S."/>
            <person name="Serrano A."/>
            <person name="Linde D."/>
            <person name="Babiker R."/>
            <person name="Drula E."/>
            <person name="Ayuso-Fernandez I."/>
            <person name="Pacheco R."/>
            <person name="Padilla G."/>
            <person name="Ferreira P."/>
            <person name="Barriuso J."/>
            <person name="Kellner H."/>
            <person name="Castanera R."/>
            <person name="Alfaro M."/>
            <person name="Ramirez L."/>
            <person name="Pisabarro A.G."/>
            <person name="Kuo A."/>
            <person name="Tritt A."/>
            <person name="Lipzen A."/>
            <person name="He G."/>
            <person name="Yan M."/>
            <person name="Ng V."/>
            <person name="Cullen D."/>
            <person name="Martin F."/>
            <person name="Rosso M.-N."/>
            <person name="Henrissat B."/>
            <person name="Hibbett D."/>
            <person name="Martinez A.T."/>
            <person name="Grigoriev I.V."/>
        </authorList>
    </citation>
    <scope>NUCLEOTIDE SEQUENCE</scope>
    <source>
        <strain evidence="1">CBS 247.69</strain>
    </source>
</reference>
<evidence type="ECO:0000313" key="2">
    <source>
        <dbReference type="Proteomes" id="UP000807353"/>
    </source>
</evidence>